<evidence type="ECO:0000256" key="8">
    <source>
        <dbReference type="SAM" id="MobiDB-lite"/>
    </source>
</evidence>
<feature type="region of interest" description="Disordered" evidence="8">
    <location>
        <begin position="1"/>
        <end position="57"/>
    </location>
</feature>
<dbReference type="EMBL" id="BQKI01000003">
    <property type="protein sequence ID" value="GJM91174.1"/>
    <property type="molecule type" value="Genomic_DNA"/>
</dbReference>
<dbReference type="PANTHER" id="PTHR32382:SF33">
    <property type="entry name" value="OS02G0726000 PROTEIN"/>
    <property type="match status" value="1"/>
</dbReference>
<evidence type="ECO:0000313" key="12">
    <source>
        <dbReference type="Proteomes" id="UP001054889"/>
    </source>
</evidence>
<dbReference type="InterPro" id="IPR000782">
    <property type="entry name" value="FAS1_domain"/>
</dbReference>
<comment type="similarity">
    <text evidence="2">Belongs to the fasciclin-like AGP family.</text>
</comment>
<protein>
    <recommendedName>
        <fullName evidence="10">FAS1 domain-containing protein</fullName>
    </recommendedName>
</protein>
<feature type="compositionally biased region" description="Polar residues" evidence="8">
    <location>
        <begin position="1"/>
        <end position="14"/>
    </location>
</feature>
<accession>A0AAV5BZH6</accession>
<keyword evidence="3" id="KW-1003">Cell membrane</keyword>
<feature type="compositionally biased region" description="Low complexity" evidence="8">
    <location>
        <begin position="279"/>
        <end position="293"/>
    </location>
</feature>
<evidence type="ECO:0000259" key="10">
    <source>
        <dbReference type="PROSITE" id="PS50213"/>
    </source>
</evidence>
<dbReference type="PROSITE" id="PS50213">
    <property type="entry name" value="FAS1"/>
    <property type="match status" value="1"/>
</dbReference>
<feature type="transmembrane region" description="Helical" evidence="9">
    <location>
        <begin position="74"/>
        <end position="92"/>
    </location>
</feature>
<evidence type="ECO:0000256" key="7">
    <source>
        <dbReference type="ARBA" id="ARBA00023288"/>
    </source>
</evidence>
<keyword evidence="7" id="KW-0449">Lipoprotein</keyword>
<reference evidence="11" key="1">
    <citation type="journal article" date="2018" name="DNA Res.">
        <title>Multiple hybrid de novo genome assembly of finger millet, an orphan allotetraploid crop.</title>
        <authorList>
            <person name="Hatakeyama M."/>
            <person name="Aluri S."/>
            <person name="Balachadran M.T."/>
            <person name="Sivarajan S.R."/>
            <person name="Patrignani A."/>
            <person name="Gruter S."/>
            <person name="Poveda L."/>
            <person name="Shimizu-Inatsugi R."/>
            <person name="Baeten J."/>
            <person name="Francoijs K.J."/>
            <person name="Nataraja K.N."/>
            <person name="Reddy Y.A.N."/>
            <person name="Phadnis S."/>
            <person name="Ravikumar R.L."/>
            <person name="Schlapbach R."/>
            <person name="Sreeman S.M."/>
            <person name="Shimizu K.K."/>
        </authorList>
    </citation>
    <scope>NUCLEOTIDE SEQUENCE</scope>
</reference>
<keyword evidence="9" id="KW-1133">Transmembrane helix</keyword>
<feature type="region of interest" description="Disordered" evidence="8">
    <location>
        <begin position="279"/>
        <end position="325"/>
    </location>
</feature>
<evidence type="ECO:0000256" key="9">
    <source>
        <dbReference type="SAM" id="Phobius"/>
    </source>
</evidence>
<evidence type="ECO:0000256" key="4">
    <source>
        <dbReference type="ARBA" id="ARBA00022622"/>
    </source>
</evidence>
<evidence type="ECO:0000313" key="11">
    <source>
        <dbReference type="EMBL" id="GJM91174.1"/>
    </source>
</evidence>
<keyword evidence="9" id="KW-0812">Transmembrane</keyword>
<evidence type="ECO:0000256" key="2">
    <source>
        <dbReference type="ARBA" id="ARBA00007843"/>
    </source>
</evidence>
<keyword evidence="6 9" id="KW-0472">Membrane</keyword>
<keyword evidence="4" id="KW-0336">GPI-anchor</keyword>
<dbReference type="GO" id="GO:0005886">
    <property type="term" value="C:plasma membrane"/>
    <property type="evidence" value="ECO:0007669"/>
    <property type="project" value="UniProtKB-SubCell"/>
</dbReference>
<comment type="subcellular location">
    <subcellularLocation>
        <location evidence="1">Cell membrane</location>
        <topology evidence="1">Lipid-anchor</topology>
        <topology evidence="1">GPI-anchor</topology>
    </subcellularLocation>
</comment>
<proteinExistence type="inferred from homology"/>
<sequence>MLQQQTPGQSSAQHPSGGHFIFSLSPAHSPHHCSTVPPLKKQNPNTNTRARRRRRTLSLLSPDRCAAMPHPRRCILLLFLAVVIFLSSSAPARHATALHFTAILSGRRSLAEFSRALAATGLADAISRSRAAVTFLAVDDAHMAPLTTTTTRGGLPREALRRALSRHVLAGYYDDASLRRLVLTVTGAGDSTAAGVVAPTLLLLDDNARAAAGAVKIVARRARGREAAHPESRLLKKISMALAPERDPSTARAHGHVDVEDWLVFGICPSGLRQPRRGSVGTCSCSCSPPSGRIRCRTTPSHPSPLPSPAAMEEEAGSADRGDVEEAGSADAALKARIYTAVEVGVAVIDG</sequence>
<dbReference type="AlphaFoldDB" id="A0AAV5BZH6"/>
<keyword evidence="5" id="KW-0732">Signal</keyword>
<keyword evidence="12" id="KW-1185">Reference proteome</keyword>
<keyword evidence="4" id="KW-0325">Glycoprotein</keyword>
<dbReference type="SUPFAM" id="SSF82153">
    <property type="entry name" value="FAS1 domain"/>
    <property type="match status" value="1"/>
</dbReference>
<gene>
    <name evidence="11" type="primary">ga07523</name>
    <name evidence="11" type="ORF">PR202_ga07523</name>
</gene>
<dbReference type="InterPro" id="IPR033254">
    <property type="entry name" value="Plant_FLA"/>
</dbReference>
<evidence type="ECO:0000256" key="5">
    <source>
        <dbReference type="ARBA" id="ARBA00022729"/>
    </source>
</evidence>
<dbReference type="Proteomes" id="UP001054889">
    <property type="component" value="Unassembled WGS sequence"/>
</dbReference>
<feature type="domain" description="FAS1" evidence="10">
    <location>
        <begin position="97"/>
        <end position="222"/>
    </location>
</feature>
<dbReference type="GO" id="GO:0098552">
    <property type="term" value="C:side of membrane"/>
    <property type="evidence" value="ECO:0007669"/>
    <property type="project" value="UniProtKB-KW"/>
</dbReference>
<name>A0AAV5BZH6_ELECO</name>
<evidence type="ECO:0000256" key="1">
    <source>
        <dbReference type="ARBA" id="ARBA00004609"/>
    </source>
</evidence>
<dbReference type="PANTHER" id="PTHR32382">
    <property type="entry name" value="FASCICLIN-LIKE ARABINOGALACTAN PROTEIN"/>
    <property type="match status" value="1"/>
</dbReference>
<comment type="caution">
    <text evidence="11">The sequence shown here is derived from an EMBL/GenBank/DDBJ whole genome shotgun (WGS) entry which is preliminary data.</text>
</comment>
<dbReference type="Gene3D" id="2.30.180.10">
    <property type="entry name" value="FAS1 domain"/>
    <property type="match status" value="1"/>
</dbReference>
<organism evidence="11 12">
    <name type="scientific">Eleusine coracana subsp. coracana</name>
    <dbReference type="NCBI Taxonomy" id="191504"/>
    <lineage>
        <taxon>Eukaryota</taxon>
        <taxon>Viridiplantae</taxon>
        <taxon>Streptophyta</taxon>
        <taxon>Embryophyta</taxon>
        <taxon>Tracheophyta</taxon>
        <taxon>Spermatophyta</taxon>
        <taxon>Magnoliopsida</taxon>
        <taxon>Liliopsida</taxon>
        <taxon>Poales</taxon>
        <taxon>Poaceae</taxon>
        <taxon>PACMAD clade</taxon>
        <taxon>Chloridoideae</taxon>
        <taxon>Cynodonteae</taxon>
        <taxon>Eleusininae</taxon>
        <taxon>Eleusine</taxon>
    </lineage>
</organism>
<dbReference type="InterPro" id="IPR036378">
    <property type="entry name" value="FAS1_dom_sf"/>
</dbReference>
<reference evidence="11" key="2">
    <citation type="submission" date="2021-12" db="EMBL/GenBank/DDBJ databases">
        <title>Resequencing data analysis of finger millet.</title>
        <authorList>
            <person name="Hatakeyama M."/>
            <person name="Aluri S."/>
            <person name="Balachadran M.T."/>
            <person name="Sivarajan S.R."/>
            <person name="Poveda L."/>
            <person name="Shimizu-Inatsugi R."/>
            <person name="Schlapbach R."/>
            <person name="Sreeman S.M."/>
            <person name="Shimizu K.K."/>
        </authorList>
    </citation>
    <scope>NUCLEOTIDE SEQUENCE</scope>
</reference>
<evidence type="ECO:0000256" key="6">
    <source>
        <dbReference type="ARBA" id="ARBA00023136"/>
    </source>
</evidence>
<evidence type="ECO:0000256" key="3">
    <source>
        <dbReference type="ARBA" id="ARBA00022475"/>
    </source>
</evidence>